<reference evidence="2 3" key="1">
    <citation type="journal article" date="2018" name="PLoS ONE">
        <title>The draft genome of Kipferlia bialata reveals reductive genome evolution in fornicate parasites.</title>
        <authorList>
            <person name="Tanifuji G."/>
            <person name="Takabayashi S."/>
            <person name="Kume K."/>
            <person name="Takagi M."/>
            <person name="Nakayama T."/>
            <person name="Kamikawa R."/>
            <person name="Inagaki Y."/>
            <person name="Hashimoto T."/>
        </authorList>
    </citation>
    <scope>NUCLEOTIDE SEQUENCE [LARGE SCALE GENOMIC DNA]</scope>
    <source>
        <strain evidence="2">NY0173</strain>
    </source>
</reference>
<comment type="caution">
    <text evidence="2">The sequence shown here is derived from an EMBL/GenBank/DDBJ whole genome shotgun (WGS) entry which is preliminary data.</text>
</comment>
<sequence length="514" mass="54945">MPEPVHDILSVVDFTNELYATGFVLDYCGEGDSGETADTTTPLGLVRASLSDSSTSQNVYAVLPSATATKHGTVMGPGVTLSLSVRRVRSAASKFSLPFYPITAPQTADGGRGAQRHKPGDLPLPPCSATRHNQSRVSAPSPREPGTGGGSHTHTRKGAGKKAASGYSLVPDPHPCTTRFRPLSQIVKNGDRPSDWLAVHCATVLSRGLLSAMDLSHLVGAGTAWIVNGPGLPPTSIQGARDLYNRCVSTGAVLTHPREREREREAERQRELHQARRKRTIGGTLSHTQRQKEVPPGQTLPTGLEMVVTPGEGSSHTHNLHMRVWYVGWDARVAHVPAPITPLPLPDSMTQSLSPIAQMLLSGTCVSVRQTDAERQAEREAHTPETQTQRQDSSTGSYSSEGDSDSTPSVPLVEGVFLVEYLAPMYAACLSPSHTAKWLKGMQWIGKGTYTPGSYVLDTLMAREKERESRRRVATAAASSDTGSMCYGCMGGGYDLDLEGVCSGVMASPSQTEG</sequence>
<evidence type="ECO:0000313" key="3">
    <source>
        <dbReference type="Proteomes" id="UP000265618"/>
    </source>
</evidence>
<feature type="compositionally biased region" description="Basic and acidic residues" evidence="1">
    <location>
        <begin position="371"/>
        <end position="383"/>
    </location>
</feature>
<keyword evidence="3" id="KW-1185">Reference proteome</keyword>
<gene>
    <name evidence="2" type="ORF">KIPB_005034</name>
</gene>
<proteinExistence type="predicted"/>
<feature type="region of interest" description="Disordered" evidence="1">
    <location>
        <begin position="257"/>
        <end position="277"/>
    </location>
</feature>
<feature type="compositionally biased region" description="Basic and acidic residues" evidence="1">
    <location>
        <begin position="257"/>
        <end position="274"/>
    </location>
</feature>
<dbReference type="AlphaFoldDB" id="A0A9K3CWM5"/>
<evidence type="ECO:0000256" key="1">
    <source>
        <dbReference type="SAM" id="MobiDB-lite"/>
    </source>
</evidence>
<feature type="region of interest" description="Disordered" evidence="1">
    <location>
        <begin position="371"/>
        <end position="409"/>
    </location>
</feature>
<dbReference type="EMBL" id="BDIP01001139">
    <property type="protein sequence ID" value="GIQ83678.1"/>
    <property type="molecule type" value="Genomic_DNA"/>
</dbReference>
<accession>A0A9K3CWM5</accession>
<name>A0A9K3CWM5_9EUKA</name>
<protein>
    <submittedName>
        <fullName evidence="2">Uncharacterized protein</fullName>
    </submittedName>
</protein>
<feature type="compositionally biased region" description="Low complexity" evidence="1">
    <location>
        <begin position="392"/>
        <end position="409"/>
    </location>
</feature>
<organism evidence="2 3">
    <name type="scientific">Kipferlia bialata</name>
    <dbReference type="NCBI Taxonomy" id="797122"/>
    <lineage>
        <taxon>Eukaryota</taxon>
        <taxon>Metamonada</taxon>
        <taxon>Carpediemonas-like organisms</taxon>
        <taxon>Kipferlia</taxon>
    </lineage>
</organism>
<evidence type="ECO:0000313" key="2">
    <source>
        <dbReference type="EMBL" id="GIQ83678.1"/>
    </source>
</evidence>
<dbReference type="Proteomes" id="UP000265618">
    <property type="component" value="Unassembled WGS sequence"/>
</dbReference>
<feature type="region of interest" description="Disordered" evidence="1">
    <location>
        <begin position="106"/>
        <end position="166"/>
    </location>
</feature>